<name>A0A371YQN8_9GAMM</name>
<sequence length="89" mass="10077">MARKSNHQCPHCTSSMSIRTSKNIHPLFRILYFQCSNFKCGFTCSGNLEITHQISPSAAPNLNIQLKTLDQISAERKASNDEYKKSEDD</sequence>
<dbReference type="Proteomes" id="UP001595455">
    <property type="component" value="Unassembled WGS sequence"/>
</dbReference>
<dbReference type="RefSeq" id="WP_107008179.1">
    <property type="nucleotide sequence ID" value="NZ_JBHRSF010000010.1"/>
</dbReference>
<feature type="domain" description="Zinc finger Ogr/Delta-type" evidence="1">
    <location>
        <begin position="9"/>
        <end position="53"/>
    </location>
</feature>
<evidence type="ECO:0000313" key="2">
    <source>
        <dbReference type="EMBL" id="MFC2994850.1"/>
    </source>
</evidence>
<protein>
    <submittedName>
        <fullName evidence="2">Ogr/Delta-like zinc finger family protein</fullName>
    </submittedName>
</protein>
<reference evidence="2" key="4">
    <citation type="submission" date="2024-09" db="EMBL/GenBank/DDBJ databases">
        <authorList>
            <person name="Sun Q."/>
            <person name="Mori K."/>
        </authorList>
    </citation>
    <scope>NUCLEOTIDE SEQUENCE</scope>
    <source>
        <strain evidence="2">KCTC 62575</strain>
    </source>
</reference>
<dbReference type="AlphaFoldDB" id="A0A371YQN8"/>
<evidence type="ECO:0000313" key="4">
    <source>
        <dbReference type="Proteomes" id="UP000240957"/>
    </source>
</evidence>
<dbReference type="EMBL" id="JBHRSF010000010">
    <property type="protein sequence ID" value="MFC2994850.1"/>
    <property type="molecule type" value="Genomic_DNA"/>
</dbReference>
<gene>
    <name evidence="2" type="ORF">ACFODO_06110</name>
    <name evidence="3" type="ORF">C9E89_009520</name>
</gene>
<evidence type="ECO:0000259" key="1">
    <source>
        <dbReference type="Pfam" id="PF04606"/>
    </source>
</evidence>
<dbReference type="InterPro" id="IPR007684">
    <property type="entry name" value="Znf_Ogr/Delta"/>
</dbReference>
<reference evidence="3 4" key="2">
    <citation type="submission" date="2018-08" db="EMBL/GenBank/DDBJ databases">
        <title>The draft genome of Acinetobacter sichuanensis strain WCHAc060041.</title>
        <authorList>
            <person name="Qin J."/>
            <person name="Feng Y."/>
            <person name="Zong Z."/>
        </authorList>
    </citation>
    <scope>NUCLEOTIDE SEQUENCE [LARGE SCALE GENOMIC DNA]</scope>
    <source>
        <strain evidence="3 4">WCHAc060041</strain>
    </source>
</reference>
<evidence type="ECO:0000313" key="5">
    <source>
        <dbReference type="Proteomes" id="UP001595455"/>
    </source>
</evidence>
<organism evidence="3 4">
    <name type="scientific">Acinetobacter sichuanensis</name>
    <dbReference type="NCBI Taxonomy" id="2136183"/>
    <lineage>
        <taxon>Bacteria</taxon>
        <taxon>Pseudomonadati</taxon>
        <taxon>Pseudomonadota</taxon>
        <taxon>Gammaproteobacteria</taxon>
        <taxon>Moraxellales</taxon>
        <taxon>Moraxellaceae</taxon>
        <taxon>Acinetobacter</taxon>
    </lineage>
</organism>
<comment type="caution">
    <text evidence="3">The sequence shown here is derived from an EMBL/GenBank/DDBJ whole genome shotgun (WGS) entry which is preliminary data.</text>
</comment>
<dbReference type="OrthoDB" id="7362772at2"/>
<reference evidence="5" key="3">
    <citation type="journal article" date="2019" name="Int. J. Syst. Evol. Microbiol.">
        <title>The Global Catalogue of Microorganisms (GCM) 10K type strain sequencing project: providing services to taxonomists for standard genome sequencing and annotation.</title>
        <authorList>
            <consortium name="The Broad Institute Genomics Platform"/>
            <consortium name="The Broad Institute Genome Sequencing Center for Infectious Disease"/>
            <person name="Wu L."/>
            <person name="Ma J."/>
        </authorList>
    </citation>
    <scope>NUCLEOTIDE SEQUENCE [LARGE SCALE GENOMIC DNA]</scope>
    <source>
        <strain evidence="5">KCTC 62575</strain>
    </source>
</reference>
<keyword evidence="5" id="KW-1185">Reference proteome</keyword>
<dbReference type="Pfam" id="PF04606">
    <property type="entry name" value="Ogr_Delta"/>
    <property type="match status" value="1"/>
</dbReference>
<dbReference type="Proteomes" id="UP000240957">
    <property type="component" value="Unassembled WGS sequence"/>
</dbReference>
<evidence type="ECO:0000313" key="3">
    <source>
        <dbReference type="EMBL" id="RFC83786.1"/>
    </source>
</evidence>
<reference evidence="2" key="1">
    <citation type="journal article" date="2014" name="Int. J. Syst. Evol. Microbiol.">
        <title>Complete genome of a new Firmicutes species belonging to the dominant human colonic microbiota ('Ruminococcus bicirculans') reveals two chromosomes and a selective capacity to utilize plant glucans.</title>
        <authorList>
            <consortium name="NISC Comparative Sequencing Program"/>
            <person name="Wegmann U."/>
            <person name="Louis P."/>
            <person name="Goesmann A."/>
            <person name="Henrissat B."/>
            <person name="Duncan S.H."/>
            <person name="Flint H.J."/>
        </authorList>
    </citation>
    <scope>NUCLEOTIDE SEQUENCE</scope>
    <source>
        <strain evidence="2">KCTC 62575</strain>
    </source>
</reference>
<proteinExistence type="predicted"/>
<dbReference type="EMBL" id="PYIX02000013">
    <property type="protein sequence ID" value="RFC83786.1"/>
    <property type="molecule type" value="Genomic_DNA"/>
</dbReference>
<accession>A0A371YQN8</accession>